<dbReference type="InterPro" id="IPR052912">
    <property type="entry name" value="UPF0111_domain"/>
</dbReference>
<dbReference type="SUPFAM" id="SSF109755">
    <property type="entry name" value="PhoU-like"/>
    <property type="match status" value="1"/>
</dbReference>
<keyword evidence="3" id="KW-1185">Reference proteome</keyword>
<dbReference type="Gene3D" id="1.20.58.220">
    <property type="entry name" value="Phosphate transport system protein phou homolog 2, domain 2"/>
    <property type="match status" value="1"/>
</dbReference>
<dbReference type="EMBL" id="RBXP01000018">
    <property type="protein sequence ID" value="RKT50282.1"/>
    <property type="molecule type" value="Genomic_DNA"/>
</dbReference>
<dbReference type="Pfam" id="PF01865">
    <property type="entry name" value="PhoU_div"/>
    <property type="match status" value="1"/>
</dbReference>
<sequence>MFGALMPKEGKYFDYFNAHGELVAQGGSALLKLIDALASGVDEAGAQQLADEIDRLESEADTITHEVLAHLHSAFITPFDRDEIHELINGMDNILDMMQDVAEAMSLYDIHRIPAEAKAMAEITERSCRRVTDLVKLLHNMDNGPQILKICKEIGELESDVDRLLRTAMSKTFREEPDVREVIKLKEIYQLLESVTDRCKDVAGTVEAIVLENS</sequence>
<protein>
    <recommendedName>
        <fullName evidence="4">Phosphate transport regulator</fullName>
    </recommendedName>
</protein>
<name>A0A495VM09_9RHOO</name>
<evidence type="ECO:0000256" key="1">
    <source>
        <dbReference type="ARBA" id="ARBA00008591"/>
    </source>
</evidence>
<dbReference type="AlphaFoldDB" id="A0A495VM09"/>
<dbReference type="PANTHER" id="PTHR37298:SF1">
    <property type="entry name" value="UPF0111 PROTEIN YKAA"/>
    <property type="match status" value="1"/>
</dbReference>
<dbReference type="InterPro" id="IPR018445">
    <property type="entry name" value="Put_Phosphate_transp_reg"/>
</dbReference>
<accession>A0A495VM09</accession>
<dbReference type="RefSeq" id="WP_121459121.1">
    <property type="nucleotide sequence ID" value="NZ_JAANMQ010000004.1"/>
</dbReference>
<evidence type="ECO:0008006" key="4">
    <source>
        <dbReference type="Google" id="ProtNLM"/>
    </source>
</evidence>
<comment type="caution">
    <text evidence="2">The sequence shown here is derived from an EMBL/GenBank/DDBJ whole genome shotgun (WGS) entry which is preliminary data.</text>
</comment>
<evidence type="ECO:0000313" key="2">
    <source>
        <dbReference type="EMBL" id="RKT50282.1"/>
    </source>
</evidence>
<dbReference type="PANTHER" id="PTHR37298">
    <property type="entry name" value="UPF0111 PROTEIN YKAA"/>
    <property type="match status" value="1"/>
</dbReference>
<organism evidence="2 3">
    <name type="scientific">Azonexus fungiphilus</name>
    <dbReference type="NCBI Taxonomy" id="146940"/>
    <lineage>
        <taxon>Bacteria</taxon>
        <taxon>Pseudomonadati</taxon>
        <taxon>Pseudomonadota</taxon>
        <taxon>Betaproteobacteria</taxon>
        <taxon>Rhodocyclales</taxon>
        <taxon>Azonexaceae</taxon>
        <taxon>Azonexus</taxon>
    </lineage>
</organism>
<dbReference type="InterPro" id="IPR038078">
    <property type="entry name" value="PhoU-like_sf"/>
</dbReference>
<proteinExistence type="inferred from homology"/>
<gene>
    <name evidence="2" type="ORF">DFR40_2836</name>
</gene>
<dbReference type="Proteomes" id="UP000270626">
    <property type="component" value="Unassembled WGS sequence"/>
</dbReference>
<reference evidence="2 3" key="1">
    <citation type="submission" date="2018-10" db="EMBL/GenBank/DDBJ databases">
        <title>Genomic Encyclopedia of Type Strains, Phase IV (KMG-IV): sequencing the most valuable type-strain genomes for metagenomic binning, comparative biology and taxonomic classification.</title>
        <authorList>
            <person name="Goeker M."/>
        </authorList>
    </citation>
    <scope>NUCLEOTIDE SEQUENCE [LARGE SCALE GENOMIC DNA]</scope>
    <source>
        <strain evidence="2 3">DSM 23841</strain>
    </source>
</reference>
<comment type="similarity">
    <text evidence="1">Belongs to the UPF0111 family.</text>
</comment>
<dbReference type="OrthoDB" id="9797568at2"/>
<evidence type="ECO:0000313" key="3">
    <source>
        <dbReference type="Proteomes" id="UP000270626"/>
    </source>
</evidence>